<dbReference type="EMBL" id="JH597761">
    <property type="protein sequence ID" value="EHP71135.1"/>
    <property type="molecule type" value="Genomic_DNA"/>
</dbReference>
<dbReference type="HOGENOM" id="CLU_077283_0_0_2"/>
<sequence>MPNGKGQIELARERLVKAVNQVLGVVRRNGRSRKVGLALVLMVLVGGRASVRNAAETFGLDYANLLEALGELEGAWRDYLEVLSGLVKGQVAVIIDDTVDHKEYSRGKDVSPHGNYWIYCHAHGRFERTKLLTVAIVDLSTGRTFMVGAFPYAVRKMLDLGMVNEFKTKIDLAREMLDVLKERFRVSRVVFDSWYWSEKLVTDNVVSELKSNRRLLRVELVQGTLEEVEGHLRVGDLPPGVYYADLTLGGRPITVKLLVREYKRDSGTHVRYLYTTDLSLSEEEIEEACRVGDRGAPQGRQGPWTGGLLLLEEGEASGVPHDLHHQQRRQGAGGGAEPEERGGVPQVR</sequence>
<dbReference type="Pfam" id="PF04693">
    <property type="entry name" value="DDE_Tnp_2"/>
    <property type="match status" value="1"/>
</dbReference>
<dbReference type="eggNOG" id="arCOG09888">
    <property type="taxonomic scope" value="Archaea"/>
</dbReference>
<dbReference type="AlphaFoldDB" id="H2C139"/>
<name>H2C139_9CREN</name>
<evidence type="ECO:0000313" key="2">
    <source>
        <dbReference type="EMBL" id="EHP71135.1"/>
    </source>
</evidence>
<organism evidence="2 3">
    <name type="scientific">Metallosphaera yellowstonensis MK1</name>
    <dbReference type="NCBI Taxonomy" id="671065"/>
    <lineage>
        <taxon>Archaea</taxon>
        <taxon>Thermoproteota</taxon>
        <taxon>Thermoprotei</taxon>
        <taxon>Sulfolobales</taxon>
        <taxon>Sulfolobaceae</taxon>
        <taxon>Metallosphaera</taxon>
    </lineage>
</organism>
<feature type="region of interest" description="Disordered" evidence="1">
    <location>
        <begin position="315"/>
        <end position="348"/>
    </location>
</feature>
<accession>H2C139</accession>
<protein>
    <submittedName>
        <fullName evidence="2">Archaeal putative transposase ISC1217</fullName>
    </submittedName>
</protein>
<proteinExistence type="predicted"/>
<keyword evidence="3" id="KW-1185">Reference proteome</keyword>
<evidence type="ECO:0000256" key="1">
    <source>
        <dbReference type="SAM" id="MobiDB-lite"/>
    </source>
</evidence>
<evidence type="ECO:0000313" key="3">
    <source>
        <dbReference type="Proteomes" id="UP000003980"/>
    </source>
</evidence>
<dbReference type="Proteomes" id="UP000003980">
    <property type="component" value="Unassembled WGS sequence"/>
</dbReference>
<dbReference type="InterPro" id="IPR006783">
    <property type="entry name" value="Transposase_ISC1217"/>
</dbReference>
<reference evidence="2 3" key="1">
    <citation type="submission" date="2012-01" db="EMBL/GenBank/DDBJ databases">
        <title>Improved High-Quality Draft sequence of Metallosphaera yellowstonensis MK1.</title>
        <authorList>
            <consortium name="US DOE Joint Genome Institute"/>
            <person name="Lucas S."/>
            <person name="Han J."/>
            <person name="Cheng J.-F."/>
            <person name="Goodwin L."/>
            <person name="Pitluck S."/>
            <person name="Peters L."/>
            <person name="Teshima H."/>
            <person name="Detter J.C."/>
            <person name="Han C."/>
            <person name="Tapia R."/>
            <person name="Land M."/>
            <person name="Hauser L."/>
            <person name="Kyrpides N."/>
            <person name="Kozubal M."/>
            <person name="Macur R.E."/>
            <person name="Jay Z."/>
            <person name="Inskeep W."/>
            <person name="Woyke T."/>
        </authorList>
    </citation>
    <scope>NUCLEOTIDE SEQUENCE [LARGE SCALE GENOMIC DNA]</scope>
    <source>
        <strain evidence="2 3">MK1</strain>
    </source>
</reference>
<gene>
    <name evidence="2" type="ORF">MetMK1DRAFT_00016390</name>
</gene>